<name>A0ABR4GC42_9EURO</name>
<dbReference type="Pfam" id="PF00300">
    <property type="entry name" value="His_Phos_1"/>
    <property type="match status" value="1"/>
</dbReference>
<comment type="caution">
    <text evidence="1">The sequence shown here is derived from an EMBL/GenBank/DDBJ whole genome shotgun (WGS) entry which is preliminary data.</text>
</comment>
<accession>A0ABR4GC42</accession>
<dbReference type="Proteomes" id="UP001610563">
    <property type="component" value="Unassembled WGS sequence"/>
</dbReference>
<dbReference type="EMBL" id="JBFTWV010000025">
    <property type="protein sequence ID" value="KAL2796601.1"/>
    <property type="molecule type" value="Genomic_DNA"/>
</dbReference>
<evidence type="ECO:0000313" key="1">
    <source>
        <dbReference type="EMBL" id="KAL2796601.1"/>
    </source>
</evidence>
<evidence type="ECO:0000313" key="2">
    <source>
        <dbReference type="Proteomes" id="UP001610563"/>
    </source>
</evidence>
<dbReference type="InterPro" id="IPR050275">
    <property type="entry name" value="PGM_Phosphatase"/>
</dbReference>
<dbReference type="SMART" id="SM00855">
    <property type="entry name" value="PGAM"/>
    <property type="match status" value="1"/>
</dbReference>
<dbReference type="SUPFAM" id="SSF53254">
    <property type="entry name" value="Phosphoglycerate mutase-like"/>
    <property type="match status" value="1"/>
</dbReference>
<dbReference type="PANTHER" id="PTHR48100:SF54">
    <property type="entry name" value="PHOSPHATASE SPAC5H10.03-RELATED"/>
    <property type="match status" value="1"/>
</dbReference>
<reference evidence="1 2" key="1">
    <citation type="submission" date="2024-07" db="EMBL/GenBank/DDBJ databases">
        <title>Section-level genome sequencing and comparative genomics of Aspergillus sections Usti and Cavernicolus.</title>
        <authorList>
            <consortium name="Lawrence Berkeley National Laboratory"/>
            <person name="Nybo J.L."/>
            <person name="Vesth T.C."/>
            <person name="Theobald S."/>
            <person name="Frisvad J.C."/>
            <person name="Larsen T.O."/>
            <person name="Kjaerboelling I."/>
            <person name="Rothschild-Mancinelli K."/>
            <person name="Lyhne E.K."/>
            <person name="Kogle M.E."/>
            <person name="Barry K."/>
            <person name="Clum A."/>
            <person name="Na H."/>
            <person name="Ledsgaard L."/>
            <person name="Lin J."/>
            <person name="Lipzen A."/>
            <person name="Kuo A."/>
            <person name="Riley R."/>
            <person name="Mondo S."/>
            <person name="Labutti K."/>
            <person name="Haridas S."/>
            <person name="Pangalinan J."/>
            <person name="Salamov A.A."/>
            <person name="Simmons B.A."/>
            <person name="Magnuson J.K."/>
            <person name="Chen J."/>
            <person name="Drula E."/>
            <person name="Henrissat B."/>
            <person name="Wiebenga A."/>
            <person name="Lubbers R.J."/>
            <person name="Gomes A.C."/>
            <person name="Makela M.R."/>
            <person name="Stajich J."/>
            <person name="Grigoriev I.V."/>
            <person name="Mortensen U.H."/>
            <person name="De Vries R.P."/>
            <person name="Baker S.E."/>
            <person name="Andersen M.R."/>
        </authorList>
    </citation>
    <scope>NUCLEOTIDE SEQUENCE [LARGE SCALE GENOMIC DNA]</scope>
    <source>
        <strain evidence="1 2">CBS 209.92</strain>
    </source>
</reference>
<proteinExistence type="predicted"/>
<dbReference type="PANTHER" id="PTHR48100">
    <property type="entry name" value="BROAD-SPECIFICITY PHOSPHATASE YOR283W-RELATED"/>
    <property type="match status" value="1"/>
</dbReference>
<dbReference type="InterPro" id="IPR013078">
    <property type="entry name" value="His_Pase_superF_clade-1"/>
</dbReference>
<sequence>MPPIIHCVRHGQGLHNVGGGCYTLPDPRLTPAGQSQCESLRTGSFFDQSKISLVISSPMCRTLETASLVFHPALTSTLNPQKIIALPDAQELSNDPCDTGSNPDILKRIVEKEKWPVDLSLVKEGWNKKTKAGSRYRHSNEAIRARARDTRLFLRVKLRELVSLHGNDDVAIVLVTHGGFLHYLTDDWEDADSHPGTGWYNCETRAYVFESHVWSDSDGEAWLVETRESRSRRGKDHPMYKKKDQAKLFTAAMESWEGQGLQRPDEVDMNLEVDDLQRIGTPPQDAQDICL</sequence>
<protein>
    <submittedName>
        <fullName evidence="1">Histidine phosphatase superfamily</fullName>
    </submittedName>
</protein>
<keyword evidence="2" id="KW-1185">Reference proteome</keyword>
<dbReference type="CDD" id="cd07067">
    <property type="entry name" value="HP_PGM_like"/>
    <property type="match status" value="1"/>
</dbReference>
<dbReference type="InterPro" id="IPR029033">
    <property type="entry name" value="His_PPase_superfam"/>
</dbReference>
<gene>
    <name evidence="1" type="ORF">BJX66DRAFT_323902</name>
</gene>
<dbReference type="Gene3D" id="3.40.50.1240">
    <property type="entry name" value="Phosphoglycerate mutase-like"/>
    <property type="match status" value="1"/>
</dbReference>
<organism evidence="1 2">
    <name type="scientific">Aspergillus keveii</name>
    <dbReference type="NCBI Taxonomy" id="714993"/>
    <lineage>
        <taxon>Eukaryota</taxon>
        <taxon>Fungi</taxon>
        <taxon>Dikarya</taxon>
        <taxon>Ascomycota</taxon>
        <taxon>Pezizomycotina</taxon>
        <taxon>Eurotiomycetes</taxon>
        <taxon>Eurotiomycetidae</taxon>
        <taxon>Eurotiales</taxon>
        <taxon>Aspergillaceae</taxon>
        <taxon>Aspergillus</taxon>
        <taxon>Aspergillus subgen. Nidulantes</taxon>
    </lineage>
</organism>